<dbReference type="EMBL" id="BQNB010008948">
    <property type="protein sequence ID" value="GJS56613.1"/>
    <property type="molecule type" value="Genomic_DNA"/>
</dbReference>
<organism evidence="1 2">
    <name type="scientific">Tanacetum coccineum</name>
    <dbReference type="NCBI Taxonomy" id="301880"/>
    <lineage>
        <taxon>Eukaryota</taxon>
        <taxon>Viridiplantae</taxon>
        <taxon>Streptophyta</taxon>
        <taxon>Embryophyta</taxon>
        <taxon>Tracheophyta</taxon>
        <taxon>Spermatophyta</taxon>
        <taxon>Magnoliopsida</taxon>
        <taxon>eudicotyledons</taxon>
        <taxon>Gunneridae</taxon>
        <taxon>Pentapetalae</taxon>
        <taxon>asterids</taxon>
        <taxon>campanulids</taxon>
        <taxon>Asterales</taxon>
        <taxon>Asteraceae</taxon>
        <taxon>Asteroideae</taxon>
        <taxon>Anthemideae</taxon>
        <taxon>Anthemidinae</taxon>
        <taxon>Tanacetum</taxon>
    </lineage>
</organism>
<reference evidence="1" key="1">
    <citation type="journal article" date="2022" name="Int. J. Mol. Sci.">
        <title>Draft Genome of Tanacetum Coccineum: Genomic Comparison of Closely Related Tanacetum-Family Plants.</title>
        <authorList>
            <person name="Yamashiro T."/>
            <person name="Shiraishi A."/>
            <person name="Nakayama K."/>
            <person name="Satake H."/>
        </authorList>
    </citation>
    <scope>NUCLEOTIDE SEQUENCE</scope>
</reference>
<comment type="caution">
    <text evidence="1">The sequence shown here is derived from an EMBL/GenBank/DDBJ whole genome shotgun (WGS) entry which is preliminary data.</text>
</comment>
<keyword evidence="2" id="KW-1185">Reference proteome</keyword>
<reference evidence="1" key="2">
    <citation type="submission" date="2022-01" db="EMBL/GenBank/DDBJ databases">
        <authorList>
            <person name="Yamashiro T."/>
            <person name="Shiraishi A."/>
            <person name="Satake H."/>
            <person name="Nakayama K."/>
        </authorList>
    </citation>
    <scope>NUCLEOTIDE SEQUENCE</scope>
</reference>
<accession>A0ABQ4WUY4</accession>
<dbReference type="Proteomes" id="UP001151760">
    <property type="component" value="Unassembled WGS sequence"/>
</dbReference>
<sequence>MHGSELFESDFQILSRTSLFRVSGLNRLMAGLDELGKQSSSSEANESLSDVIVTKLVAISIRLVLDDNFDGNRRVGLVFPDMKRLQGGGRSKAVRRRPESIKMKQDWQERFKNIRFRKKEVQESDKTNDPTMPTSYFCENLFITKRGVLSRSSIPRLVECHGILPMGIHFSCNIVNLHVLESCIKCLSWPGLGCCNWFVSTDIDDTFCLVVVIRNKEAQEMF</sequence>
<proteinExistence type="predicted"/>
<name>A0ABQ4WUY4_9ASTR</name>
<protein>
    <submittedName>
        <fullName evidence="1">Uncharacterized protein</fullName>
    </submittedName>
</protein>
<evidence type="ECO:0000313" key="1">
    <source>
        <dbReference type="EMBL" id="GJS56613.1"/>
    </source>
</evidence>
<gene>
    <name evidence="1" type="ORF">Tco_0629975</name>
</gene>
<evidence type="ECO:0000313" key="2">
    <source>
        <dbReference type="Proteomes" id="UP001151760"/>
    </source>
</evidence>